<protein>
    <recommendedName>
        <fullName evidence="2">Cyclic lactone autoinducer peptide</fullName>
    </recommendedName>
</protein>
<reference evidence="1" key="1">
    <citation type="submission" date="2019-08" db="EMBL/GenBank/DDBJ databases">
        <authorList>
            <person name="Kucharzyk K."/>
            <person name="Murdoch R.W."/>
            <person name="Higgins S."/>
            <person name="Loffler F."/>
        </authorList>
    </citation>
    <scope>NUCLEOTIDE SEQUENCE</scope>
</reference>
<dbReference type="NCBIfam" id="TIGR04223">
    <property type="entry name" value="quorum_AgrD"/>
    <property type="match status" value="1"/>
</dbReference>
<evidence type="ECO:0008006" key="2">
    <source>
        <dbReference type="Google" id="ProtNLM"/>
    </source>
</evidence>
<organism evidence="1">
    <name type="scientific">bioreactor metagenome</name>
    <dbReference type="NCBI Taxonomy" id="1076179"/>
    <lineage>
        <taxon>unclassified sequences</taxon>
        <taxon>metagenomes</taxon>
        <taxon>ecological metagenomes</taxon>
    </lineage>
</organism>
<accession>A0A645IC32</accession>
<sequence length="49" mass="5495">MKSRINLLALGKMMCAFALFITTMNVNTTCVFQAHQPKLPKGAEKLRKV</sequence>
<proteinExistence type="predicted"/>
<name>A0A645IC32_9ZZZZ</name>
<dbReference type="AlphaFoldDB" id="A0A645IC32"/>
<evidence type="ECO:0000313" key="1">
    <source>
        <dbReference type="EMBL" id="MPN48690.1"/>
    </source>
</evidence>
<dbReference type="InterPro" id="IPR009229">
    <property type="entry name" value="AgrD"/>
</dbReference>
<gene>
    <name evidence="1" type="ORF">SDC9_196302</name>
</gene>
<dbReference type="EMBL" id="VSSQ01111237">
    <property type="protein sequence ID" value="MPN48690.1"/>
    <property type="molecule type" value="Genomic_DNA"/>
</dbReference>
<comment type="caution">
    <text evidence="1">The sequence shown here is derived from an EMBL/GenBank/DDBJ whole genome shotgun (WGS) entry which is preliminary data.</text>
</comment>